<feature type="transmembrane region" description="Helical" evidence="7">
    <location>
        <begin position="156"/>
        <end position="174"/>
    </location>
</feature>
<dbReference type="Pfam" id="PF00528">
    <property type="entry name" value="BPD_transp_1"/>
    <property type="match status" value="1"/>
</dbReference>
<keyword evidence="3" id="KW-1003">Cell membrane</keyword>
<dbReference type="Proteomes" id="UP000480122">
    <property type="component" value="Unassembled WGS sequence"/>
</dbReference>
<evidence type="ECO:0000256" key="5">
    <source>
        <dbReference type="ARBA" id="ARBA00022989"/>
    </source>
</evidence>
<keyword evidence="5 7" id="KW-1133">Transmembrane helix</keyword>
<evidence type="ECO:0000256" key="4">
    <source>
        <dbReference type="ARBA" id="ARBA00022692"/>
    </source>
</evidence>
<reference evidence="9 10" key="1">
    <citation type="submission" date="2019-11" db="EMBL/GenBank/DDBJ databases">
        <title>Agromyces kandeliae sp. nov., isolated from mangrove soil.</title>
        <authorList>
            <person name="Wang R."/>
        </authorList>
    </citation>
    <scope>NUCLEOTIDE SEQUENCE [LARGE SCALE GENOMIC DNA]</scope>
    <source>
        <strain evidence="9 10">JCM 11431</strain>
    </source>
</reference>
<feature type="transmembrane region" description="Helical" evidence="7">
    <location>
        <begin position="24"/>
        <end position="46"/>
    </location>
</feature>
<evidence type="ECO:0000259" key="8">
    <source>
        <dbReference type="PROSITE" id="PS50928"/>
    </source>
</evidence>
<dbReference type="GO" id="GO:0005886">
    <property type="term" value="C:plasma membrane"/>
    <property type="evidence" value="ECO:0007669"/>
    <property type="project" value="UniProtKB-SubCell"/>
</dbReference>
<dbReference type="PANTHER" id="PTHR43744">
    <property type="entry name" value="ABC TRANSPORTER PERMEASE PROTEIN MG189-RELATED-RELATED"/>
    <property type="match status" value="1"/>
</dbReference>
<evidence type="ECO:0000313" key="9">
    <source>
        <dbReference type="EMBL" id="MUN08631.1"/>
    </source>
</evidence>
<comment type="caution">
    <text evidence="9">The sequence shown here is derived from an EMBL/GenBank/DDBJ whole genome shotgun (WGS) entry which is preliminary data.</text>
</comment>
<keyword evidence="4 7" id="KW-0812">Transmembrane</keyword>
<dbReference type="AlphaFoldDB" id="A0A7C9LF69"/>
<dbReference type="GO" id="GO:0055085">
    <property type="term" value="P:transmembrane transport"/>
    <property type="evidence" value="ECO:0007669"/>
    <property type="project" value="InterPro"/>
</dbReference>
<dbReference type="PROSITE" id="PS50928">
    <property type="entry name" value="ABC_TM1"/>
    <property type="match status" value="1"/>
</dbReference>
<gene>
    <name evidence="9" type="ORF">GLX25_16100</name>
</gene>
<comment type="subcellular location">
    <subcellularLocation>
        <location evidence="1 7">Cell membrane</location>
        <topology evidence="1 7">Multi-pass membrane protein</topology>
    </subcellularLocation>
</comment>
<feature type="domain" description="ABC transmembrane type-1" evidence="8">
    <location>
        <begin position="85"/>
        <end position="275"/>
    </location>
</feature>
<dbReference type="EMBL" id="WODA01000025">
    <property type="protein sequence ID" value="MUN08631.1"/>
    <property type="molecule type" value="Genomic_DNA"/>
</dbReference>
<proteinExistence type="inferred from homology"/>
<protein>
    <submittedName>
        <fullName evidence="9">ABC transporter permease subunit</fullName>
    </submittedName>
</protein>
<evidence type="ECO:0000256" key="2">
    <source>
        <dbReference type="ARBA" id="ARBA00022448"/>
    </source>
</evidence>
<evidence type="ECO:0000313" key="10">
    <source>
        <dbReference type="Proteomes" id="UP000480122"/>
    </source>
</evidence>
<keyword evidence="10" id="KW-1185">Reference proteome</keyword>
<dbReference type="Gene3D" id="1.10.3720.10">
    <property type="entry name" value="MetI-like"/>
    <property type="match status" value="1"/>
</dbReference>
<feature type="transmembrane region" description="Helical" evidence="7">
    <location>
        <begin position="195"/>
        <end position="218"/>
    </location>
</feature>
<feature type="transmembrane region" description="Helical" evidence="7">
    <location>
        <begin position="254"/>
        <end position="275"/>
    </location>
</feature>
<comment type="similarity">
    <text evidence="7">Belongs to the binding-protein-dependent transport system permease family.</text>
</comment>
<dbReference type="CDD" id="cd06261">
    <property type="entry name" value="TM_PBP2"/>
    <property type="match status" value="1"/>
</dbReference>
<accession>A0A7C9LF69</accession>
<keyword evidence="6 7" id="KW-0472">Membrane</keyword>
<evidence type="ECO:0000256" key="6">
    <source>
        <dbReference type="ARBA" id="ARBA00023136"/>
    </source>
</evidence>
<dbReference type="SUPFAM" id="SSF161098">
    <property type="entry name" value="MetI-like"/>
    <property type="match status" value="1"/>
</dbReference>
<name>A0A7C9LF69_9MICO</name>
<feature type="transmembrane region" description="Helical" evidence="7">
    <location>
        <begin position="121"/>
        <end position="144"/>
    </location>
</feature>
<evidence type="ECO:0000256" key="7">
    <source>
        <dbReference type="RuleBase" id="RU363032"/>
    </source>
</evidence>
<dbReference type="RefSeq" id="WP_155843501.1">
    <property type="nucleotide sequence ID" value="NZ_BAAAIA010000008.1"/>
</dbReference>
<dbReference type="OrthoDB" id="2063054at2"/>
<organism evidence="9 10">
    <name type="scientific">Agromyces luteolus</name>
    <dbReference type="NCBI Taxonomy" id="88373"/>
    <lineage>
        <taxon>Bacteria</taxon>
        <taxon>Bacillati</taxon>
        <taxon>Actinomycetota</taxon>
        <taxon>Actinomycetes</taxon>
        <taxon>Micrococcales</taxon>
        <taxon>Microbacteriaceae</taxon>
        <taxon>Agromyces</taxon>
    </lineage>
</organism>
<dbReference type="InterPro" id="IPR000515">
    <property type="entry name" value="MetI-like"/>
</dbReference>
<keyword evidence="2 7" id="KW-0813">Transport</keyword>
<sequence length="289" mass="31198">MAALIVAGATQPTRRRAPIRVSRLVTYGVLIVGAVLMLLPFIWMLLGSFKDNAEIIANSTAWLPQVWTFENYARLIGGLNFTTAFANSVIVAGACVLGNLVFCSMAGYALAKIDFAGRNALFVLVLGMLMIPAIATFVPLFVLVTNLGLSNSLPGMILPYLVTPLGVFLMRQFIGELPDSLLEAARLDGAGEWRIFAQIVLPLSKPPLATLAILTFLAQWNNFLWPLVVAQTEDRYTLPVALALYSVGQNGTNYGLLLAGAVIVVVPILALFLFLQRQFIEGVASTGIK</sequence>
<evidence type="ECO:0000256" key="1">
    <source>
        <dbReference type="ARBA" id="ARBA00004651"/>
    </source>
</evidence>
<evidence type="ECO:0000256" key="3">
    <source>
        <dbReference type="ARBA" id="ARBA00022475"/>
    </source>
</evidence>
<dbReference type="PANTHER" id="PTHR43744:SF12">
    <property type="entry name" value="ABC TRANSPORTER PERMEASE PROTEIN MG189-RELATED"/>
    <property type="match status" value="1"/>
</dbReference>
<feature type="transmembrane region" description="Helical" evidence="7">
    <location>
        <begin position="84"/>
        <end position="109"/>
    </location>
</feature>
<dbReference type="InterPro" id="IPR035906">
    <property type="entry name" value="MetI-like_sf"/>
</dbReference>